<comment type="similarity">
    <text evidence="2">Belongs to the major facilitator superfamily. Proton-dependent oligopeptide transporter (POT/PTR) (TC 2.A.17) family.</text>
</comment>
<dbReference type="GO" id="GO:0071916">
    <property type="term" value="F:dipeptide transmembrane transporter activity"/>
    <property type="evidence" value="ECO:0007669"/>
    <property type="project" value="InterPro"/>
</dbReference>
<dbReference type="InterPro" id="IPR018456">
    <property type="entry name" value="PTR2_symporter_CS"/>
</dbReference>
<keyword evidence="10" id="KW-1185">Reference proteome</keyword>
<comment type="subcellular location">
    <subcellularLocation>
        <location evidence="1">Membrane</location>
        <topology evidence="1">Multi-pass membrane protein</topology>
    </subcellularLocation>
</comment>
<dbReference type="Gene3D" id="1.20.1250.20">
    <property type="entry name" value="MFS general substrate transporter like domains"/>
    <property type="match status" value="1"/>
</dbReference>
<sequence length="551" mass="60745">MELNLDLDPILPSSQPESMTEFVNSRGQPATRSTTGGWTSALFIIGVEVAERCAYYGISSNLITYLTGPLSEGTATAAAALNTWSGVATMLPLLGAFIADSWLGRYRTIVFASLLYIMGLGMLTISSIIPSTSNSHCNDSTNQKNCTNASSHKALFFFSLYLVAFAQGGHKPCVQAFGADQFDQSDPRERISKNSFFNWWYFGICASGGVAVVTMSYVQDNIGWGLGFGIPCGIMILALLLFLLGTRTYRYFVLEEENPFIRVGRSFVALARSWKSKGFCVRGPVDVNSLSDEDNADASVEAKGLLRLFPIWATCLIYGVLFAQSSTFFTKQASTLDRKISGNVEVPPAALQVFISVAIICFIPIYDKLLVPFTRKFTQIPSGITMLQRIGTGMALSLLAVVVAALVEIKRLKTAKEYGLVDKPKVPVPMSLWWMVPQYLLFGMADVFTIVGMQEFFYDQVPDALRSLGLAFYLSVLGVGSFISSFLISVIDKISSAKGKSWFSNNLNQAHLDYFYWFLAGLSAFELFSFYIFRKYMCIGKGFGSMQMCNM</sequence>
<dbReference type="Pfam" id="PF00854">
    <property type="entry name" value="PTR2"/>
    <property type="match status" value="1"/>
</dbReference>
<dbReference type="FunFam" id="1.20.1250.20:FF:000147">
    <property type="entry name" value="Protein NRT1/ PTR family 5.10"/>
    <property type="match status" value="1"/>
</dbReference>
<evidence type="ECO:0000256" key="8">
    <source>
        <dbReference type="SAM" id="Phobius"/>
    </source>
</evidence>
<dbReference type="InterPro" id="IPR044739">
    <property type="entry name" value="NRT1/PTR"/>
</dbReference>
<dbReference type="PROSITE" id="PS01022">
    <property type="entry name" value="PTR2_1"/>
    <property type="match status" value="1"/>
</dbReference>
<dbReference type="PANTHER" id="PTHR11654">
    <property type="entry name" value="OLIGOPEPTIDE TRANSPORTER-RELATED"/>
    <property type="match status" value="1"/>
</dbReference>
<feature type="transmembrane region" description="Helical" evidence="8">
    <location>
        <begin position="439"/>
        <end position="458"/>
    </location>
</feature>
<evidence type="ECO:0000256" key="4">
    <source>
        <dbReference type="ARBA" id="ARBA00022553"/>
    </source>
</evidence>
<protein>
    <submittedName>
        <fullName evidence="9">Major facilitator superfamily protein</fullName>
    </submittedName>
</protein>
<evidence type="ECO:0000313" key="9">
    <source>
        <dbReference type="EMBL" id="KAJ4799467.1"/>
    </source>
</evidence>
<feature type="transmembrane region" description="Helical" evidence="8">
    <location>
        <begin position="514"/>
        <end position="533"/>
    </location>
</feature>
<dbReference type="CDD" id="cd17417">
    <property type="entry name" value="MFS_NPF5"/>
    <property type="match status" value="1"/>
</dbReference>
<comment type="caution">
    <text evidence="9">The sequence shown here is derived from an EMBL/GenBank/DDBJ whole genome shotgun (WGS) entry which is preliminary data.</text>
</comment>
<keyword evidence="3" id="KW-0813">Transport</keyword>
<feature type="transmembrane region" description="Helical" evidence="8">
    <location>
        <begin position="470"/>
        <end position="494"/>
    </location>
</feature>
<organism evidence="9 10">
    <name type="scientific">Rhynchospora pubera</name>
    <dbReference type="NCBI Taxonomy" id="906938"/>
    <lineage>
        <taxon>Eukaryota</taxon>
        <taxon>Viridiplantae</taxon>
        <taxon>Streptophyta</taxon>
        <taxon>Embryophyta</taxon>
        <taxon>Tracheophyta</taxon>
        <taxon>Spermatophyta</taxon>
        <taxon>Magnoliopsida</taxon>
        <taxon>Liliopsida</taxon>
        <taxon>Poales</taxon>
        <taxon>Cyperaceae</taxon>
        <taxon>Cyperoideae</taxon>
        <taxon>Rhynchosporeae</taxon>
        <taxon>Rhynchospora</taxon>
    </lineage>
</organism>
<evidence type="ECO:0000256" key="1">
    <source>
        <dbReference type="ARBA" id="ARBA00004141"/>
    </source>
</evidence>
<dbReference type="InterPro" id="IPR036259">
    <property type="entry name" value="MFS_trans_sf"/>
</dbReference>
<feature type="transmembrane region" description="Helical" evidence="8">
    <location>
        <begin position="349"/>
        <end position="366"/>
    </location>
</feature>
<dbReference type="SUPFAM" id="SSF103473">
    <property type="entry name" value="MFS general substrate transporter"/>
    <property type="match status" value="1"/>
</dbReference>
<keyword evidence="5 8" id="KW-0812">Transmembrane</keyword>
<dbReference type="GO" id="GO:0080054">
    <property type="term" value="F:low-affinity nitrate transmembrane transporter activity"/>
    <property type="evidence" value="ECO:0007669"/>
    <property type="project" value="UniProtKB-ARBA"/>
</dbReference>
<keyword evidence="7 8" id="KW-0472">Membrane</keyword>
<feature type="transmembrane region" description="Helical" evidence="8">
    <location>
        <begin position="387"/>
        <end position="407"/>
    </location>
</feature>
<proteinExistence type="inferred from homology"/>
<accession>A0AAV8G885</accession>
<evidence type="ECO:0000256" key="7">
    <source>
        <dbReference type="ARBA" id="ARBA00023136"/>
    </source>
</evidence>
<dbReference type="GO" id="GO:0042937">
    <property type="term" value="F:tripeptide transmembrane transporter activity"/>
    <property type="evidence" value="ECO:0007669"/>
    <property type="project" value="InterPro"/>
</dbReference>
<dbReference type="Proteomes" id="UP001140206">
    <property type="component" value="Chromosome 2"/>
</dbReference>
<evidence type="ECO:0000256" key="5">
    <source>
        <dbReference type="ARBA" id="ARBA00022692"/>
    </source>
</evidence>
<feature type="transmembrane region" description="Helical" evidence="8">
    <location>
        <begin position="309"/>
        <end position="329"/>
    </location>
</feature>
<evidence type="ECO:0000313" key="10">
    <source>
        <dbReference type="Proteomes" id="UP001140206"/>
    </source>
</evidence>
<dbReference type="InterPro" id="IPR000109">
    <property type="entry name" value="POT_fam"/>
</dbReference>
<dbReference type="EMBL" id="JAMFTS010000002">
    <property type="protein sequence ID" value="KAJ4799467.1"/>
    <property type="molecule type" value="Genomic_DNA"/>
</dbReference>
<evidence type="ECO:0000256" key="6">
    <source>
        <dbReference type="ARBA" id="ARBA00022989"/>
    </source>
</evidence>
<feature type="transmembrane region" description="Helical" evidence="8">
    <location>
        <begin position="198"/>
        <end position="218"/>
    </location>
</feature>
<dbReference type="GO" id="GO:0009705">
    <property type="term" value="C:plant-type vacuole membrane"/>
    <property type="evidence" value="ECO:0007669"/>
    <property type="project" value="UniProtKB-ARBA"/>
</dbReference>
<keyword evidence="6 8" id="KW-1133">Transmembrane helix</keyword>
<reference evidence="9" key="1">
    <citation type="submission" date="2022-08" db="EMBL/GenBank/DDBJ databases">
        <authorList>
            <person name="Marques A."/>
        </authorList>
    </citation>
    <scope>NUCLEOTIDE SEQUENCE</scope>
    <source>
        <strain evidence="9">RhyPub2mFocal</strain>
        <tissue evidence="9">Leaves</tissue>
    </source>
</reference>
<feature type="transmembrane region" description="Helical" evidence="8">
    <location>
        <begin position="109"/>
        <end position="129"/>
    </location>
</feature>
<gene>
    <name evidence="9" type="ORF">LUZ62_050713</name>
</gene>
<name>A0AAV8G885_9POAL</name>
<dbReference type="AlphaFoldDB" id="A0AAV8G885"/>
<feature type="transmembrane region" description="Helical" evidence="8">
    <location>
        <begin position="75"/>
        <end position="97"/>
    </location>
</feature>
<keyword evidence="4" id="KW-0597">Phosphoprotein</keyword>
<evidence type="ECO:0000256" key="2">
    <source>
        <dbReference type="ARBA" id="ARBA00005982"/>
    </source>
</evidence>
<feature type="transmembrane region" description="Helical" evidence="8">
    <location>
        <begin position="224"/>
        <end position="244"/>
    </location>
</feature>
<evidence type="ECO:0000256" key="3">
    <source>
        <dbReference type="ARBA" id="ARBA00022448"/>
    </source>
</evidence>